<dbReference type="InterPro" id="IPR002826">
    <property type="entry name" value="MptE-like"/>
</dbReference>
<evidence type="ECO:0000313" key="4">
    <source>
        <dbReference type="Proteomes" id="UP000800303"/>
    </source>
</evidence>
<accession>A0ABX0F6R0</accession>
<evidence type="ECO:0000313" key="3">
    <source>
        <dbReference type="EMBL" id="NGZ76115.1"/>
    </source>
</evidence>
<sequence length="593" mass="67436">MTYFNENLSIIQQRFPNIANRIEQFNRTSEGSSSIFKEPLKRDESWLTAVEGSVNDMKVVFLYGFSQGLGLSDLLEKYPDRFFIVYEPDEAVFNHSMENYQMKDLLAWPQLLWVSVGPTQLKMLFYKICTYMDQELAFVALRHHLEKNIEVLHDLRESFEEYRATFVSNRHTERHFRKIWLQNSLNQLASMLVSPSVMELAGSFSGSTAVIVASGPSLDKDIAWLRKFQPHALIISAGSSIQALLRHNIEPHLVTVMDGGAINAKVFENPRATKPPLFFGSTAYYGVSDKKNDDTIYGIVQNDEIGKFCMGMESQDPTILPTPTVTGTAIQAAVWLGVSRIVMMGQDLSFSEGKFYTSGVEHTDATHNETIVERSQHTVLNVYGGYNQTTQNFLFMKDGLESLISILPNIEFINATRGGAAIEGAAWKPAEEVYSLLVEQRVESNAVSKLLEQTHTSNEDKINTVKSRLLNISSDISVLRSELNMLKKQIDRLSEQSRSNANKAWRTMESVEVLWGNIVNRDWFNPVFETLLTDRLNEFDRILPEIATETDIRKKADLAYHHLRKLGEDITKELPYLQENVTESLKRIAEIHI</sequence>
<dbReference type="PANTHER" id="PTHR41786">
    <property type="entry name" value="MOTILITY ACCESSORY FACTOR MAF"/>
    <property type="match status" value="1"/>
</dbReference>
<dbReference type="EMBL" id="JAAFGS010000004">
    <property type="protein sequence ID" value="NGZ76115.1"/>
    <property type="molecule type" value="Genomic_DNA"/>
</dbReference>
<keyword evidence="4" id="KW-1185">Reference proteome</keyword>
<evidence type="ECO:0000259" key="2">
    <source>
        <dbReference type="Pfam" id="PF01973"/>
    </source>
</evidence>
<feature type="domain" description="6-hydroxymethylpterin diphosphokinase MptE-like" evidence="2">
    <location>
        <begin position="183"/>
        <end position="352"/>
    </location>
</feature>
<protein>
    <submittedName>
        <fullName evidence="3">Motility associated factor glycosyltransferase family protein</fullName>
    </submittedName>
</protein>
<comment type="caution">
    <text evidence="3">The sequence shown here is derived from an EMBL/GenBank/DDBJ whole genome shotgun (WGS) entry which is preliminary data.</text>
</comment>
<dbReference type="RefSeq" id="WP_166274641.1">
    <property type="nucleotide sequence ID" value="NZ_JAAFGS010000004.1"/>
</dbReference>
<evidence type="ECO:0000256" key="1">
    <source>
        <dbReference type="SAM" id="Coils"/>
    </source>
</evidence>
<reference evidence="3 4" key="1">
    <citation type="submission" date="2020-01" db="EMBL/GenBank/DDBJ databases">
        <title>Polyphasic characterisation and genomic insights into a novel alkali tolerant bacterium VR-M41.</title>
        <authorList>
            <person name="Vemuluri V.R."/>
        </authorList>
    </citation>
    <scope>NUCLEOTIDE SEQUENCE [LARGE SCALE GENOMIC DNA]</scope>
    <source>
        <strain evidence="3 4">VR-M41</strain>
    </source>
</reference>
<organism evidence="3 4">
    <name type="scientific">Saccharibacillus alkalitolerans</name>
    <dbReference type="NCBI Taxonomy" id="2705290"/>
    <lineage>
        <taxon>Bacteria</taxon>
        <taxon>Bacillati</taxon>
        <taxon>Bacillota</taxon>
        <taxon>Bacilli</taxon>
        <taxon>Bacillales</taxon>
        <taxon>Paenibacillaceae</taxon>
        <taxon>Saccharibacillus</taxon>
    </lineage>
</organism>
<gene>
    <name evidence="3" type="ORF">GYN08_12375</name>
</gene>
<keyword evidence="1" id="KW-0175">Coiled coil</keyword>
<dbReference type="Proteomes" id="UP000800303">
    <property type="component" value="Unassembled WGS sequence"/>
</dbReference>
<proteinExistence type="predicted"/>
<dbReference type="Pfam" id="PF01973">
    <property type="entry name" value="MptE-like"/>
    <property type="match status" value="1"/>
</dbReference>
<feature type="coiled-coil region" evidence="1">
    <location>
        <begin position="476"/>
        <end position="503"/>
    </location>
</feature>
<dbReference type="PANTHER" id="PTHR41786:SF1">
    <property type="entry name" value="6-HYDROXYMETHYLPTERIN DIPHOSPHOKINASE MPTE-LIKE DOMAIN-CONTAINING PROTEIN"/>
    <property type="match status" value="1"/>
</dbReference>
<name>A0ABX0F6R0_9BACL</name>